<dbReference type="AlphaFoldDB" id="A0A154I9M7"/>
<evidence type="ECO:0000313" key="3">
    <source>
        <dbReference type="EMBL" id="TAW28916.1"/>
    </source>
</evidence>
<accession>A0A154I9M7</accession>
<gene>
    <name evidence="1" type="ORF">A4A59_34165</name>
    <name evidence="3" type="ORF">ELI19_05170</name>
    <name evidence="2" type="ORF">GR257_06115</name>
</gene>
<evidence type="ECO:0000313" key="5">
    <source>
        <dbReference type="Proteomes" id="UP000471705"/>
    </source>
</evidence>
<protein>
    <submittedName>
        <fullName evidence="1">Uncharacterized protein</fullName>
    </submittedName>
</protein>
<dbReference type="EMBL" id="LVYU01000149">
    <property type="protein sequence ID" value="KZA96817.1"/>
    <property type="molecule type" value="Genomic_DNA"/>
</dbReference>
<reference evidence="1" key="1">
    <citation type="submission" date="2016-03" db="EMBL/GenBank/DDBJ databases">
        <title>Microsymbionts genomes from the relict species Vavilovia formosa.</title>
        <authorList>
            <person name="Chirak E."/>
            <person name="Kimeklis A."/>
            <person name="Kopat V."/>
            <person name="Andronov E."/>
        </authorList>
    </citation>
    <scope>NUCLEOTIDE SEQUENCE [LARGE SCALE GENOMIC DNA]</scope>
    <source>
        <strain evidence="1">Vaf12</strain>
    </source>
</reference>
<dbReference type="EMBL" id="SIPS01000001">
    <property type="protein sequence ID" value="TAW28916.1"/>
    <property type="molecule type" value="Genomic_DNA"/>
</dbReference>
<evidence type="ECO:0000313" key="4">
    <source>
        <dbReference type="Proteomes" id="UP000292036"/>
    </source>
</evidence>
<reference evidence="2 5" key="3">
    <citation type="submission" date="2019-12" db="EMBL/GenBank/DDBJ databases">
        <title>Rhizobium genotypes associated with high levels of biological nitrogen fixation by grain legumes in a temperate-maritime cropping system.</title>
        <authorList>
            <person name="Maluk M."/>
            <person name="Francesc Ferrando Molina F."/>
            <person name="Lopez Del Egido L."/>
            <person name="Lafos M."/>
            <person name="Langarica-Fuentes A."/>
            <person name="Gebre Yohannes G."/>
            <person name="Young M.W."/>
            <person name="Martin P."/>
            <person name="Gantlett R."/>
            <person name="Kenicer G."/>
            <person name="Hawes C."/>
            <person name="Begg G.S."/>
            <person name="Quilliam R.S."/>
            <person name="Squire G.R."/>
            <person name="Poole P.S."/>
            <person name="Young P.W."/>
            <person name="Iannetta P.M."/>
            <person name="James E.K."/>
        </authorList>
    </citation>
    <scope>NUCLEOTIDE SEQUENCE [LARGE SCALE GENOMIC DNA]</scope>
    <source>
        <strain evidence="2 5">JHI54</strain>
    </source>
</reference>
<dbReference type="Proteomes" id="UP000292036">
    <property type="component" value="Unassembled WGS sequence"/>
</dbReference>
<organism evidence="1">
    <name type="scientific">Rhizobium leguminosarum</name>
    <dbReference type="NCBI Taxonomy" id="384"/>
    <lineage>
        <taxon>Bacteria</taxon>
        <taxon>Pseudomonadati</taxon>
        <taxon>Pseudomonadota</taxon>
        <taxon>Alphaproteobacteria</taxon>
        <taxon>Hyphomicrobiales</taxon>
        <taxon>Rhizobiaceae</taxon>
        <taxon>Rhizobium/Agrobacterium group</taxon>
        <taxon>Rhizobium</taxon>
    </lineage>
</organism>
<name>A0A154I9M7_RHILE</name>
<comment type="caution">
    <text evidence="1">The sequence shown here is derived from an EMBL/GenBank/DDBJ whole genome shotgun (WGS) entry which is preliminary data.</text>
</comment>
<reference evidence="3 4" key="2">
    <citation type="submission" date="2019-02" db="EMBL/GenBank/DDBJ databases">
        <title>The genomic architecture of introgression among sibling species of bacteria.</title>
        <authorList>
            <person name="Cavassim M.I.A."/>
            <person name="Moeskjaer S."/>
            <person name="Moslemi C."/>
            <person name="Fields B."/>
            <person name="Bachmann A."/>
            <person name="Vilhjalmsson B."/>
            <person name="Schierup M.H."/>
            <person name="Young J.P.W."/>
            <person name="Andersen S.U."/>
        </authorList>
    </citation>
    <scope>NUCLEOTIDE SEQUENCE [LARGE SCALE GENOMIC DNA]</scope>
    <source>
        <strain evidence="3 4">SM151B</strain>
    </source>
</reference>
<sequence length="68" mass="7368">MTSFYNHHVDETASTVLLIAFQEACARHDISPDSEDGSDLLTVLLYAFQKGTTTKDALVGLALNLIGK</sequence>
<dbReference type="Proteomes" id="UP000471705">
    <property type="component" value="Unassembled WGS sequence"/>
</dbReference>
<dbReference type="EMBL" id="WUFV01000002">
    <property type="protein sequence ID" value="NEK14429.1"/>
    <property type="molecule type" value="Genomic_DNA"/>
</dbReference>
<evidence type="ECO:0000313" key="2">
    <source>
        <dbReference type="EMBL" id="NEK14429.1"/>
    </source>
</evidence>
<proteinExistence type="predicted"/>
<dbReference type="RefSeq" id="WP_029875294.1">
    <property type="nucleotide sequence ID" value="NZ_CP171844.1"/>
</dbReference>
<evidence type="ECO:0000313" key="1">
    <source>
        <dbReference type="EMBL" id="KZA96817.1"/>
    </source>
</evidence>